<dbReference type="GO" id="GO:0017000">
    <property type="term" value="P:antibiotic biosynthetic process"/>
    <property type="evidence" value="ECO:0007669"/>
    <property type="project" value="UniProtKB-ARBA"/>
</dbReference>
<dbReference type="GO" id="GO:0008194">
    <property type="term" value="F:UDP-glycosyltransferase activity"/>
    <property type="evidence" value="ECO:0007669"/>
    <property type="project" value="InterPro"/>
</dbReference>
<reference evidence="4" key="1">
    <citation type="submission" date="2024-01" db="EMBL/GenBank/DDBJ databases">
        <title>The genome sequence of Micromonospora mangrovi CCTCC AA 2012012.</title>
        <authorList>
            <person name="Gao J."/>
        </authorList>
    </citation>
    <scope>NUCLEOTIDE SEQUENCE</scope>
    <source>
        <strain evidence="4">CCTCC AA 2012012</strain>
    </source>
</reference>
<organism evidence="5">
    <name type="scientific">Micromonospora sp. CCTCC AA 2012012</name>
    <dbReference type="NCBI Taxonomy" id="3111921"/>
    <lineage>
        <taxon>Bacteria</taxon>
        <taxon>Bacillati</taxon>
        <taxon>Actinomycetota</taxon>
        <taxon>Actinomycetes</taxon>
        <taxon>Micromonosporales</taxon>
        <taxon>Micromonosporaceae</taxon>
        <taxon>Micromonospora</taxon>
    </lineage>
</organism>
<feature type="domain" description="Erythromycin biosynthesis protein CIII-like C-terminal" evidence="3">
    <location>
        <begin position="267"/>
        <end position="388"/>
    </location>
</feature>
<evidence type="ECO:0000313" key="4">
    <source>
        <dbReference type="EMBL" id="XBP96072.1"/>
    </source>
</evidence>
<dbReference type="EMBL" id="CP157762">
    <property type="protein sequence ID" value="XBP96072.1"/>
    <property type="molecule type" value="Genomic_DNA"/>
</dbReference>
<gene>
    <name evidence="5" type="ORF">ABUL08_12000</name>
    <name evidence="4" type="ORF">VK199_11950</name>
</gene>
<proteinExistence type="inferred from homology"/>
<dbReference type="PANTHER" id="PTHR48050:SF13">
    <property type="entry name" value="STEROL 3-BETA-GLUCOSYLTRANSFERASE UGT80A2"/>
    <property type="match status" value="1"/>
</dbReference>
<dbReference type="GO" id="GO:0016758">
    <property type="term" value="F:hexosyltransferase activity"/>
    <property type="evidence" value="ECO:0007669"/>
    <property type="project" value="InterPro"/>
</dbReference>
<dbReference type="RefSeq" id="WP_350937469.1">
    <property type="nucleotide sequence ID" value="NZ_CP157762.1"/>
</dbReference>
<dbReference type="InterPro" id="IPR006326">
    <property type="entry name" value="UDPGT_MGT-like"/>
</dbReference>
<comment type="similarity">
    <text evidence="1">Belongs to the UDP-glycosyltransferase family.</text>
</comment>
<name>A0AAU8HJX2_9ACTN</name>
<dbReference type="Gene3D" id="3.40.50.2000">
    <property type="entry name" value="Glycogen Phosphorylase B"/>
    <property type="match status" value="2"/>
</dbReference>
<dbReference type="FunFam" id="3.40.50.2000:FF:000072">
    <property type="entry name" value="Glycosyl transferase"/>
    <property type="match status" value="1"/>
</dbReference>
<dbReference type="InterPro" id="IPR010610">
    <property type="entry name" value="EryCIII-like_C"/>
</dbReference>
<dbReference type="InterPro" id="IPR035595">
    <property type="entry name" value="UDP_glycos_trans_CS"/>
</dbReference>
<dbReference type="AlphaFoldDB" id="A0AAU8HJX2"/>
<evidence type="ECO:0000313" key="5">
    <source>
        <dbReference type="EMBL" id="XCH76776.1"/>
    </source>
</evidence>
<dbReference type="EMBL" id="CP159342">
    <property type="protein sequence ID" value="XCH76776.1"/>
    <property type="molecule type" value="Genomic_DNA"/>
</dbReference>
<keyword evidence="2" id="KW-0808">Transferase</keyword>
<accession>A0AAU8HJX2</accession>
<dbReference type="Pfam" id="PF06722">
    <property type="entry name" value="EryCIII-like_C"/>
    <property type="match status" value="1"/>
</dbReference>
<protein>
    <submittedName>
        <fullName evidence="5">Macrolide family glycosyltransferase</fullName>
    </submittedName>
</protein>
<dbReference type="CDD" id="cd03784">
    <property type="entry name" value="GT1_Gtf-like"/>
    <property type="match status" value="1"/>
</dbReference>
<dbReference type="SUPFAM" id="SSF53756">
    <property type="entry name" value="UDP-Glycosyltransferase/glycogen phosphorylase"/>
    <property type="match status" value="1"/>
</dbReference>
<evidence type="ECO:0000256" key="2">
    <source>
        <dbReference type="ARBA" id="ARBA00022679"/>
    </source>
</evidence>
<evidence type="ECO:0000259" key="3">
    <source>
        <dbReference type="Pfam" id="PF06722"/>
    </source>
</evidence>
<dbReference type="InterPro" id="IPR002213">
    <property type="entry name" value="UDP_glucos_trans"/>
</dbReference>
<sequence length="400" mass="43376">MSRLHVAFLPLPAFGHINPTLPVVAELVRRGHRVTYATNSRFAPLVTAAGATLLPYESPLASRKLLHRIDAEYMAHEPVRSIDEAIATVPVYEAGFGDDVPDVLLYDVSTFAAGRVLARKWKRPAIEMFVTFASNEHYSLTQQIGAMFAGEIDGTHPAIIDFFVKMGALLHEHGLADVTLEEFTAPADDANLVFLPRRFQPAHETFDDRFAFVGACIGNRPAQQWTPPAPDRPVVLVSMGSFNYDNHGDLLRTCVDAFAGTRWHAVVAVGEGVDRDALGAVPENVELMTWVPQLAVLERADVFVSHAGMNSAMEAMYFGTPVVALPHMPEQRIIAARLAELGLGVDLSGQPVTADGLRAAVDAVAADDAVRAAVGTIRDALRSTDGPPRAADYIEARARR</sequence>
<dbReference type="InterPro" id="IPR050426">
    <property type="entry name" value="Glycosyltransferase_28"/>
</dbReference>
<dbReference type="PANTHER" id="PTHR48050">
    <property type="entry name" value="STEROL 3-BETA-GLUCOSYLTRANSFERASE"/>
    <property type="match status" value="1"/>
</dbReference>
<evidence type="ECO:0000256" key="1">
    <source>
        <dbReference type="ARBA" id="ARBA00009995"/>
    </source>
</evidence>
<dbReference type="PROSITE" id="PS00375">
    <property type="entry name" value="UDPGT"/>
    <property type="match status" value="1"/>
</dbReference>
<reference evidence="5" key="2">
    <citation type="submission" date="2024-06" db="EMBL/GenBank/DDBJ databases">
        <title>Micromonospora mangrovi CCTCC AA 2012012 genome sequences.</title>
        <authorList>
            <person name="Gao J."/>
        </authorList>
    </citation>
    <scope>NUCLEOTIDE SEQUENCE</scope>
    <source>
        <strain evidence="5">CCTCC AA 2012012</strain>
    </source>
</reference>
<dbReference type="NCBIfam" id="TIGR01426">
    <property type="entry name" value="MGT"/>
    <property type="match status" value="1"/>
</dbReference>